<keyword evidence="5" id="KW-1185">Reference proteome</keyword>
<evidence type="ECO:0000313" key="5">
    <source>
        <dbReference type="Proteomes" id="UP001596523"/>
    </source>
</evidence>
<accession>A0ABW2JBF3</accession>
<feature type="domain" description="PucR-like N-terminal" evidence="3">
    <location>
        <begin position="22"/>
        <end position="185"/>
    </location>
</feature>
<organism evidence="4 5">
    <name type="scientific">Streptomyces monticola</name>
    <dbReference type="NCBI Taxonomy" id="2666263"/>
    <lineage>
        <taxon>Bacteria</taxon>
        <taxon>Bacillati</taxon>
        <taxon>Actinomycetota</taxon>
        <taxon>Actinomycetes</taxon>
        <taxon>Kitasatosporales</taxon>
        <taxon>Streptomycetaceae</taxon>
        <taxon>Streptomyces</taxon>
    </lineage>
</organism>
<feature type="domain" description="PucR C-terminal helix-turn-helix" evidence="2">
    <location>
        <begin position="342"/>
        <end position="399"/>
    </location>
</feature>
<dbReference type="Gene3D" id="1.10.10.2840">
    <property type="entry name" value="PucR C-terminal helix-turn-helix domain"/>
    <property type="match status" value="1"/>
</dbReference>
<dbReference type="RefSeq" id="WP_381825755.1">
    <property type="nucleotide sequence ID" value="NZ_JBHTCF010000001.1"/>
</dbReference>
<gene>
    <name evidence="4" type="ORF">ACFQVC_02120</name>
</gene>
<evidence type="ECO:0000313" key="4">
    <source>
        <dbReference type="EMBL" id="MFC7303014.1"/>
    </source>
</evidence>
<evidence type="ECO:0000259" key="2">
    <source>
        <dbReference type="Pfam" id="PF13556"/>
    </source>
</evidence>
<dbReference type="Pfam" id="PF13556">
    <property type="entry name" value="HTH_30"/>
    <property type="match status" value="1"/>
</dbReference>
<dbReference type="InterPro" id="IPR051448">
    <property type="entry name" value="CdaR-like_regulators"/>
</dbReference>
<dbReference type="Pfam" id="PF25906">
    <property type="entry name" value="PucR-like_N"/>
    <property type="match status" value="1"/>
</dbReference>
<dbReference type="InterPro" id="IPR042070">
    <property type="entry name" value="PucR_C-HTH_sf"/>
</dbReference>
<feature type="region of interest" description="Disordered" evidence="1">
    <location>
        <begin position="1"/>
        <end position="21"/>
    </location>
</feature>
<protein>
    <submittedName>
        <fullName evidence="4">Helix-turn-helix domain-containing protein</fullName>
    </submittedName>
</protein>
<proteinExistence type="predicted"/>
<dbReference type="Proteomes" id="UP001596523">
    <property type="component" value="Unassembled WGS sequence"/>
</dbReference>
<evidence type="ECO:0000256" key="1">
    <source>
        <dbReference type="SAM" id="MobiDB-lite"/>
    </source>
</evidence>
<evidence type="ECO:0000259" key="3">
    <source>
        <dbReference type="Pfam" id="PF25906"/>
    </source>
</evidence>
<dbReference type="EMBL" id="JBHTCF010000001">
    <property type="protein sequence ID" value="MFC7303014.1"/>
    <property type="molecule type" value="Genomic_DNA"/>
</dbReference>
<dbReference type="PANTHER" id="PTHR33744:SF1">
    <property type="entry name" value="DNA-BINDING TRANSCRIPTIONAL ACTIVATOR ADER"/>
    <property type="match status" value="1"/>
</dbReference>
<name>A0ABW2JBF3_9ACTN</name>
<dbReference type="PANTHER" id="PTHR33744">
    <property type="entry name" value="CARBOHYDRATE DIACID REGULATOR"/>
    <property type="match status" value="1"/>
</dbReference>
<dbReference type="InterPro" id="IPR025736">
    <property type="entry name" value="PucR_C-HTH_dom"/>
</dbReference>
<comment type="caution">
    <text evidence="4">The sequence shown here is derived from an EMBL/GenBank/DDBJ whole genome shotgun (WGS) entry which is preliminary data.</text>
</comment>
<reference evidence="5" key="1">
    <citation type="journal article" date="2019" name="Int. J. Syst. Evol. Microbiol.">
        <title>The Global Catalogue of Microorganisms (GCM) 10K type strain sequencing project: providing services to taxonomists for standard genome sequencing and annotation.</title>
        <authorList>
            <consortium name="The Broad Institute Genomics Platform"/>
            <consortium name="The Broad Institute Genome Sequencing Center for Infectious Disease"/>
            <person name="Wu L."/>
            <person name="Ma J."/>
        </authorList>
    </citation>
    <scope>NUCLEOTIDE SEQUENCE [LARGE SCALE GENOMIC DNA]</scope>
    <source>
        <strain evidence="5">SYNS20</strain>
    </source>
</reference>
<dbReference type="InterPro" id="IPR058663">
    <property type="entry name" value="PucR-like_N"/>
</dbReference>
<sequence length="421" mass="46440">MPEIATPPHSPRRRAEPDDPLAALPPGFAAIMRPEIPSLVQESITEIRRAIPKYNAYFEGRFARAVQLATEQTLASFVSKVDSPGTSTSQRDRLLRRIGRFEAYEGGNLDDLHAAFRIGARMALRRAKKVGRRYNLSPAVLLAFADAIFTYVEELIDISRAGFQEATAEMNGGQEAHRTKLLRELLAGTADHPRTDLKALADLAGWPLPDEVTLVALSPTATPGRGLLAGDVLVDLDDPQPHVLVPGPIDAERRALMQAAPHTIRAVMGLTVRLEDAATSLRWARQILGLVESGVIEDRPVTYCEDHLTALWLLRDPALLDHLTTRHLAPLAHLTATQRTRLVETLEAWLATRGNAVQMAELLHLHPQTVRYRMRLLDAAFGDQLADADRRFSTEIALRGLAVNDPPFPEKGNGPRPHPET</sequence>